<protein>
    <submittedName>
        <fullName evidence="1">Uncharacterized protein</fullName>
    </submittedName>
</protein>
<dbReference type="AlphaFoldDB" id="A0A9D2SXL5"/>
<comment type="caution">
    <text evidence="1">The sequence shown here is derived from an EMBL/GenBank/DDBJ whole genome shotgun (WGS) entry which is preliminary data.</text>
</comment>
<evidence type="ECO:0000313" key="2">
    <source>
        <dbReference type="Proteomes" id="UP000823894"/>
    </source>
</evidence>
<evidence type="ECO:0000313" key="1">
    <source>
        <dbReference type="EMBL" id="HJC38862.1"/>
    </source>
</evidence>
<sequence>MNIVQCTQFGKKSVYGVEIDEKLVEGAGSGCQLFGLQKIIVSLFKNYTMKQLFPFGNYNTIFGSKHVDNKEKVTMTNIQKAFELINTFA</sequence>
<dbReference type="EMBL" id="DWWK01000109">
    <property type="protein sequence ID" value="HJC38862.1"/>
    <property type="molecule type" value="Genomic_DNA"/>
</dbReference>
<dbReference type="Proteomes" id="UP000823894">
    <property type="component" value="Unassembled WGS sequence"/>
</dbReference>
<organism evidence="1 2">
    <name type="scientific">Candidatus Mediterraneibacter faecigallinarum</name>
    <dbReference type="NCBI Taxonomy" id="2838669"/>
    <lineage>
        <taxon>Bacteria</taxon>
        <taxon>Bacillati</taxon>
        <taxon>Bacillota</taxon>
        <taxon>Clostridia</taxon>
        <taxon>Lachnospirales</taxon>
        <taxon>Lachnospiraceae</taxon>
        <taxon>Mediterraneibacter</taxon>
    </lineage>
</organism>
<proteinExistence type="predicted"/>
<accession>A0A9D2SXL5</accession>
<reference evidence="1" key="1">
    <citation type="journal article" date="2021" name="PeerJ">
        <title>Extensive microbial diversity within the chicken gut microbiome revealed by metagenomics and culture.</title>
        <authorList>
            <person name="Gilroy R."/>
            <person name="Ravi A."/>
            <person name="Getino M."/>
            <person name="Pursley I."/>
            <person name="Horton D.L."/>
            <person name="Alikhan N.F."/>
            <person name="Baker D."/>
            <person name="Gharbi K."/>
            <person name="Hall N."/>
            <person name="Watson M."/>
            <person name="Adriaenssens E.M."/>
            <person name="Foster-Nyarko E."/>
            <person name="Jarju S."/>
            <person name="Secka A."/>
            <person name="Antonio M."/>
            <person name="Oren A."/>
            <person name="Chaudhuri R.R."/>
            <person name="La Ragione R."/>
            <person name="Hildebrand F."/>
            <person name="Pallen M.J."/>
        </authorList>
    </citation>
    <scope>NUCLEOTIDE SEQUENCE</scope>
    <source>
        <strain evidence="1">ChiGjej1B1-1692</strain>
    </source>
</reference>
<name>A0A9D2SXL5_9FIRM</name>
<reference evidence="1" key="2">
    <citation type="submission" date="2021-04" db="EMBL/GenBank/DDBJ databases">
        <authorList>
            <person name="Gilroy R."/>
        </authorList>
    </citation>
    <scope>NUCLEOTIDE SEQUENCE</scope>
    <source>
        <strain evidence="1">ChiGjej1B1-1692</strain>
    </source>
</reference>
<gene>
    <name evidence="1" type="ORF">H9757_07360</name>
</gene>